<keyword evidence="1" id="KW-0678">Repressor</keyword>
<proteinExistence type="predicted"/>
<dbReference type="InterPro" id="IPR004111">
    <property type="entry name" value="Repressor_TetR_C"/>
</dbReference>
<gene>
    <name evidence="7" type="ORF">BJ998_007631</name>
</gene>
<evidence type="ECO:0000256" key="3">
    <source>
        <dbReference type="ARBA" id="ARBA00023125"/>
    </source>
</evidence>
<dbReference type="PANTHER" id="PTHR30055:SF151">
    <property type="entry name" value="TRANSCRIPTIONAL REGULATORY PROTEIN"/>
    <property type="match status" value="1"/>
</dbReference>
<dbReference type="Pfam" id="PF02909">
    <property type="entry name" value="TetR_C_1"/>
    <property type="match status" value="1"/>
</dbReference>
<dbReference type="SUPFAM" id="SSF48498">
    <property type="entry name" value="Tetracyclin repressor-like, C-terminal domain"/>
    <property type="match status" value="1"/>
</dbReference>
<dbReference type="PRINTS" id="PR00400">
    <property type="entry name" value="TETREPRESSOR"/>
</dbReference>
<accession>A0A7W9NKV8</accession>
<keyword evidence="4" id="KW-0804">Transcription</keyword>
<dbReference type="RefSeq" id="WP_312890515.1">
    <property type="nucleotide sequence ID" value="NZ_BAAAWY010000016.1"/>
</dbReference>
<dbReference type="EMBL" id="JACHIR010000001">
    <property type="protein sequence ID" value="MBB5896435.1"/>
    <property type="molecule type" value="Genomic_DNA"/>
</dbReference>
<evidence type="ECO:0000256" key="1">
    <source>
        <dbReference type="ARBA" id="ARBA00022491"/>
    </source>
</evidence>
<sequence length="224" mass="24375">MTSSSPPGGSARRSRGRPAVPLDRILATALQLVDEEGAEALSMRTLAQRLESGTATLYRHFGNRATLITHVIDRVFGEVELDSSSLAEVSWDQACQTVARAMFDTLGRHRKIAPLLIEQTPTGPNAMVLRERCLAVLLDGGLPPDLAARAYATLSRYVLGFAIQLAGSGDDAERERVSTHFHDLPSDEFPATRAVADSLPVPLEDEFAFGLELIVDSLRRLRTP</sequence>
<dbReference type="InterPro" id="IPR003012">
    <property type="entry name" value="Tet_transcr_reg_TetR"/>
</dbReference>
<dbReference type="GO" id="GO:0046677">
    <property type="term" value="P:response to antibiotic"/>
    <property type="evidence" value="ECO:0007669"/>
    <property type="project" value="InterPro"/>
</dbReference>
<feature type="domain" description="HTH tetR-type" evidence="6">
    <location>
        <begin position="19"/>
        <end position="79"/>
    </location>
</feature>
<reference evidence="7 8" key="1">
    <citation type="submission" date="2020-08" db="EMBL/GenBank/DDBJ databases">
        <title>Sequencing the genomes of 1000 actinobacteria strains.</title>
        <authorList>
            <person name="Klenk H.-P."/>
        </authorList>
    </citation>
    <scope>NUCLEOTIDE SEQUENCE [LARGE SCALE GENOMIC DNA]</scope>
    <source>
        <strain evidence="7 8">DSM 43851</strain>
    </source>
</reference>
<dbReference type="Gene3D" id="1.10.357.10">
    <property type="entry name" value="Tetracycline Repressor, domain 2"/>
    <property type="match status" value="1"/>
</dbReference>
<dbReference type="PANTHER" id="PTHR30055">
    <property type="entry name" value="HTH-TYPE TRANSCRIPTIONAL REGULATOR RUTR"/>
    <property type="match status" value="1"/>
</dbReference>
<dbReference type="GO" id="GO:0045892">
    <property type="term" value="P:negative regulation of DNA-templated transcription"/>
    <property type="evidence" value="ECO:0007669"/>
    <property type="project" value="InterPro"/>
</dbReference>
<dbReference type="Proteomes" id="UP000585638">
    <property type="component" value="Unassembled WGS sequence"/>
</dbReference>
<dbReference type="InterPro" id="IPR009057">
    <property type="entry name" value="Homeodomain-like_sf"/>
</dbReference>
<dbReference type="PRINTS" id="PR00455">
    <property type="entry name" value="HTHTETR"/>
</dbReference>
<evidence type="ECO:0000259" key="6">
    <source>
        <dbReference type="PROSITE" id="PS50977"/>
    </source>
</evidence>
<keyword evidence="3 5" id="KW-0238">DNA-binding</keyword>
<evidence type="ECO:0000256" key="4">
    <source>
        <dbReference type="ARBA" id="ARBA00023163"/>
    </source>
</evidence>
<dbReference type="Gene3D" id="1.10.10.60">
    <property type="entry name" value="Homeodomain-like"/>
    <property type="match status" value="1"/>
</dbReference>
<dbReference type="SUPFAM" id="SSF46689">
    <property type="entry name" value="Homeodomain-like"/>
    <property type="match status" value="1"/>
</dbReference>
<dbReference type="GO" id="GO:0000976">
    <property type="term" value="F:transcription cis-regulatory region binding"/>
    <property type="evidence" value="ECO:0007669"/>
    <property type="project" value="TreeGrafter"/>
</dbReference>
<dbReference type="PROSITE" id="PS50977">
    <property type="entry name" value="HTH_TETR_2"/>
    <property type="match status" value="1"/>
</dbReference>
<evidence type="ECO:0000313" key="8">
    <source>
        <dbReference type="Proteomes" id="UP000585638"/>
    </source>
</evidence>
<dbReference type="InterPro" id="IPR001647">
    <property type="entry name" value="HTH_TetR"/>
</dbReference>
<keyword evidence="2" id="KW-0805">Transcription regulation</keyword>
<keyword evidence="8" id="KW-1185">Reference proteome</keyword>
<name>A0A7W9NKV8_9PSEU</name>
<evidence type="ECO:0000256" key="2">
    <source>
        <dbReference type="ARBA" id="ARBA00023015"/>
    </source>
</evidence>
<evidence type="ECO:0000256" key="5">
    <source>
        <dbReference type="PROSITE-ProRule" id="PRU00335"/>
    </source>
</evidence>
<dbReference type="AlphaFoldDB" id="A0A7W9NKV8"/>
<organism evidence="7 8">
    <name type="scientific">Kutzneria kofuensis</name>
    <dbReference type="NCBI Taxonomy" id="103725"/>
    <lineage>
        <taxon>Bacteria</taxon>
        <taxon>Bacillati</taxon>
        <taxon>Actinomycetota</taxon>
        <taxon>Actinomycetes</taxon>
        <taxon>Pseudonocardiales</taxon>
        <taxon>Pseudonocardiaceae</taxon>
        <taxon>Kutzneria</taxon>
    </lineage>
</organism>
<dbReference type="GO" id="GO:0003700">
    <property type="term" value="F:DNA-binding transcription factor activity"/>
    <property type="evidence" value="ECO:0007669"/>
    <property type="project" value="TreeGrafter"/>
</dbReference>
<dbReference type="InterPro" id="IPR036271">
    <property type="entry name" value="Tet_transcr_reg_TetR-rel_C_sf"/>
</dbReference>
<protein>
    <submittedName>
        <fullName evidence="7">AcrR family transcriptional regulator</fullName>
    </submittedName>
</protein>
<evidence type="ECO:0000313" key="7">
    <source>
        <dbReference type="EMBL" id="MBB5896435.1"/>
    </source>
</evidence>
<dbReference type="InterPro" id="IPR050109">
    <property type="entry name" value="HTH-type_TetR-like_transc_reg"/>
</dbReference>
<feature type="DNA-binding region" description="H-T-H motif" evidence="5">
    <location>
        <begin position="42"/>
        <end position="61"/>
    </location>
</feature>
<comment type="caution">
    <text evidence="7">The sequence shown here is derived from an EMBL/GenBank/DDBJ whole genome shotgun (WGS) entry which is preliminary data.</text>
</comment>
<dbReference type="Pfam" id="PF00440">
    <property type="entry name" value="TetR_N"/>
    <property type="match status" value="1"/>
</dbReference>